<feature type="region of interest" description="Disordered" evidence="4">
    <location>
        <begin position="1"/>
        <end position="93"/>
    </location>
</feature>
<keyword evidence="2 3" id="KW-0539">Nucleus</keyword>
<evidence type="ECO:0000259" key="5">
    <source>
        <dbReference type="PROSITE" id="PS50071"/>
    </source>
</evidence>
<dbReference type="Gene3D" id="1.10.10.60">
    <property type="entry name" value="Homeodomain-like"/>
    <property type="match status" value="1"/>
</dbReference>
<name>A0A6A5GGG0_CAERE</name>
<feature type="compositionally biased region" description="Polar residues" evidence="4">
    <location>
        <begin position="224"/>
        <end position="250"/>
    </location>
</feature>
<feature type="compositionally biased region" description="Polar residues" evidence="4">
    <location>
        <begin position="259"/>
        <end position="273"/>
    </location>
</feature>
<dbReference type="GO" id="GO:0003677">
    <property type="term" value="F:DNA binding"/>
    <property type="evidence" value="ECO:0007669"/>
    <property type="project" value="UniProtKB-UniRule"/>
</dbReference>
<evidence type="ECO:0000256" key="4">
    <source>
        <dbReference type="SAM" id="MobiDB-lite"/>
    </source>
</evidence>
<dbReference type="CTD" id="9818137"/>
<dbReference type="PROSITE" id="PS50071">
    <property type="entry name" value="HOMEOBOX_2"/>
    <property type="match status" value="1"/>
</dbReference>
<proteinExistence type="predicted"/>
<feature type="DNA-binding region" description="Homeobox" evidence="2">
    <location>
        <begin position="122"/>
        <end position="181"/>
    </location>
</feature>
<evidence type="ECO:0000256" key="3">
    <source>
        <dbReference type="RuleBase" id="RU000682"/>
    </source>
</evidence>
<dbReference type="GO" id="GO:0005634">
    <property type="term" value="C:nucleus"/>
    <property type="evidence" value="ECO:0007669"/>
    <property type="project" value="UniProtKB-SubCell"/>
</dbReference>
<accession>A0A6A5GGG0</accession>
<dbReference type="RefSeq" id="XP_053582440.1">
    <property type="nucleotide sequence ID" value="XM_053733527.1"/>
</dbReference>
<dbReference type="SMART" id="SM00389">
    <property type="entry name" value="HOX"/>
    <property type="match status" value="1"/>
</dbReference>
<feature type="compositionally biased region" description="Acidic residues" evidence="4">
    <location>
        <begin position="35"/>
        <end position="46"/>
    </location>
</feature>
<dbReference type="Pfam" id="PF00046">
    <property type="entry name" value="Homeodomain"/>
    <property type="match status" value="1"/>
</dbReference>
<dbReference type="Proteomes" id="UP000483820">
    <property type="component" value="Chromosome V"/>
</dbReference>
<protein>
    <recommendedName>
        <fullName evidence="5">Homeobox domain-containing protein</fullName>
    </recommendedName>
</protein>
<feature type="domain" description="Homeobox" evidence="5">
    <location>
        <begin position="120"/>
        <end position="180"/>
    </location>
</feature>
<organism evidence="6 7">
    <name type="scientific">Caenorhabditis remanei</name>
    <name type="common">Caenorhabditis vulgaris</name>
    <dbReference type="NCBI Taxonomy" id="31234"/>
    <lineage>
        <taxon>Eukaryota</taxon>
        <taxon>Metazoa</taxon>
        <taxon>Ecdysozoa</taxon>
        <taxon>Nematoda</taxon>
        <taxon>Chromadorea</taxon>
        <taxon>Rhabditida</taxon>
        <taxon>Rhabditina</taxon>
        <taxon>Rhabditomorpha</taxon>
        <taxon>Rhabditoidea</taxon>
        <taxon>Rhabditidae</taxon>
        <taxon>Peloderinae</taxon>
        <taxon>Caenorhabditis</taxon>
    </lineage>
</organism>
<gene>
    <name evidence="6" type="ORF">GCK72_020353</name>
</gene>
<dbReference type="SUPFAM" id="SSF46689">
    <property type="entry name" value="Homeodomain-like"/>
    <property type="match status" value="1"/>
</dbReference>
<dbReference type="GeneID" id="9818137"/>
<dbReference type="InterPro" id="IPR009057">
    <property type="entry name" value="Homeodomain-like_sf"/>
</dbReference>
<comment type="subcellular location">
    <subcellularLocation>
        <location evidence="1 2 3">Nucleus</location>
    </subcellularLocation>
</comment>
<feature type="compositionally biased region" description="Basic residues" evidence="4">
    <location>
        <begin position="57"/>
        <end position="69"/>
    </location>
</feature>
<sequence length="388" mass="45376">MSSRILENESASSIKKLKSDSNMSAYSSDYVETSESSDSDSEEDSGTDSNYEEPLPKKKKLVRMMKTLKNHQEDQEEGSGNKDGNSQEVKKMPMKRKIAEVLLTKNKTINRFLKYRQKKDQNNEKYLKINKEISKKLEEEFKINPNPTTERKKEIAEANKLGLRAVTNWFLKTRREAENPEKWKELNEKKRISDRERRRRKKAELLQKKIWTNFRNPRVQQLFDNTHNTNNYSNQQGQNTPRYPTNTEYSKQPEHSAYRGNSQDARNAQNPETNLERSRSHNNESVSNQQRFLQNYPRFTSESNHQLESKVNSNIDQTTCELCQGRYPLSACTVNKDVLMRYCATTGRYGMYVPPIRNPQLSSTSDEKGRRRMKIGKAYEKKCVLEGV</sequence>
<evidence type="ECO:0000313" key="7">
    <source>
        <dbReference type="Proteomes" id="UP000483820"/>
    </source>
</evidence>
<evidence type="ECO:0000256" key="2">
    <source>
        <dbReference type="PROSITE-ProRule" id="PRU00108"/>
    </source>
</evidence>
<keyword evidence="2 3" id="KW-0238">DNA-binding</keyword>
<reference evidence="6 7" key="1">
    <citation type="submission" date="2019-12" db="EMBL/GenBank/DDBJ databases">
        <title>Chromosome-level assembly of the Caenorhabditis remanei genome.</title>
        <authorList>
            <person name="Teterina A.A."/>
            <person name="Willis J.H."/>
            <person name="Phillips P.C."/>
        </authorList>
    </citation>
    <scope>NUCLEOTIDE SEQUENCE [LARGE SCALE GENOMIC DNA]</scope>
    <source>
        <strain evidence="6 7">PX506</strain>
        <tissue evidence="6">Whole organism</tissue>
    </source>
</reference>
<dbReference type="AlphaFoldDB" id="A0A6A5GGG0"/>
<dbReference type="CDD" id="cd00086">
    <property type="entry name" value="homeodomain"/>
    <property type="match status" value="1"/>
</dbReference>
<dbReference type="EMBL" id="WUAV01000005">
    <property type="protein sequence ID" value="KAF1753796.1"/>
    <property type="molecule type" value="Genomic_DNA"/>
</dbReference>
<dbReference type="KEGG" id="crq:GCK72_020353"/>
<feature type="compositionally biased region" description="Polar residues" evidence="4">
    <location>
        <begin position="1"/>
        <end position="13"/>
    </location>
</feature>
<feature type="region of interest" description="Disordered" evidence="4">
    <location>
        <begin position="224"/>
        <end position="289"/>
    </location>
</feature>
<dbReference type="InterPro" id="IPR001356">
    <property type="entry name" value="HD"/>
</dbReference>
<evidence type="ECO:0000313" key="6">
    <source>
        <dbReference type="EMBL" id="KAF1753796.1"/>
    </source>
</evidence>
<keyword evidence="2 3" id="KW-0371">Homeobox</keyword>
<evidence type="ECO:0000256" key="1">
    <source>
        <dbReference type="ARBA" id="ARBA00004123"/>
    </source>
</evidence>
<comment type="caution">
    <text evidence="6">The sequence shown here is derived from an EMBL/GenBank/DDBJ whole genome shotgun (WGS) entry which is preliminary data.</text>
</comment>